<feature type="domain" description="MHC class II alpha chain N-terminal" evidence="3">
    <location>
        <begin position="2"/>
        <end position="81"/>
    </location>
</feature>
<feature type="non-terminal residue" evidence="4">
    <location>
        <position position="81"/>
    </location>
</feature>
<dbReference type="Gene3D" id="3.10.320.10">
    <property type="entry name" value="Class II Histocompatibility Antigen, M Beta Chain, Chain B, domain 1"/>
    <property type="match status" value="1"/>
</dbReference>
<dbReference type="SMART" id="SM00920">
    <property type="entry name" value="MHC_II_alpha"/>
    <property type="match status" value="1"/>
</dbReference>
<evidence type="ECO:0000313" key="5">
    <source>
        <dbReference type="Proteomes" id="UP001529510"/>
    </source>
</evidence>
<dbReference type="EMBL" id="JAMKFB020000274">
    <property type="protein sequence ID" value="KAL0150767.1"/>
    <property type="molecule type" value="Genomic_DNA"/>
</dbReference>
<evidence type="ECO:0000256" key="2">
    <source>
        <dbReference type="ARBA" id="ARBA00023180"/>
    </source>
</evidence>
<sequence>VHENIRIGICSGTEAEFVYGLDEEEFWHADYNHKRGVETVPDFGDPVFFDGYYDFSVGEIETCRNNLAICTKAFKSPPPEM</sequence>
<dbReference type="Proteomes" id="UP001529510">
    <property type="component" value="Unassembled WGS sequence"/>
</dbReference>
<keyword evidence="1" id="KW-1015">Disulfide bond</keyword>
<keyword evidence="2" id="KW-0325">Glycoprotein</keyword>
<dbReference type="Pfam" id="PF00993">
    <property type="entry name" value="MHC_II_alpha"/>
    <property type="match status" value="1"/>
</dbReference>
<dbReference type="AlphaFoldDB" id="A0ABD0ML06"/>
<evidence type="ECO:0000259" key="3">
    <source>
        <dbReference type="SMART" id="SM00920"/>
    </source>
</evidence>
<protein>
    <recommendedName>
        <fullName evidence="3">MHC class II alpha chain N-terminal domain-containing protein</fullName>
    </recommendedName>
</protein>
<feature type="non-terminal residue" evidence="4">
    <location>
        <position position="1"/>
    </location>
</feature>
<dbReference type="InterPro" id="IPR001003">
    <property type="entry name" value="MHC_II_a_N"/>
</dbReference>
<name>A0ABD0ML06_CIRMR</name>
<dbReference type="InterPro" id="IPR011162">
    <property type="entry name" value="MHC_I/II-like_Ag-recog"/>
</dbReference>
<organism evidence="4 5">
    <name type="scientific">Cirrhinus mrigala</name>
    <name type="common">Mrigala</name>
    <dbReference type="NCBI Taxonomy" id="683832"/>
    <lineage>
        <taxon>Eukaryota</taxon>
        <taxon>Metazoa</taxon>
        <taxon>Chordata</taxon>
        <taxon>Craniata</taxon>
        <taxon>Vertebrata</taxon>
        <taxon>Euteleostomi</taxon>
        <taxon>Actinopterygii</taxon>
        <taxon>Neopterygii</taxon>
        <taxon>Teleostei</taxon>
        <taxon>Ostariophysi</taxon>
        <taxon>Cypriniformes</taxon>
        <taxon>Cyprinidae</taxon>
        <taxon>Labeoninae</taxon>
        <taxon>Labeonini</taxon>
        <taxon>Cirrhinus</taxon>
    </lineage>
</organism>
<evidence type="ECO:0000256" key="1">
    <source>
        <dbReference type="ARBA" id="ARBA00023157"/>
    </source>
</evidence>
<reference evidence="4 5" key="1">
    <citation type="submission" date="2024-05" db="EMBL/GenBank/DDBJ databases">
        <title>Genome sequencing and assembly of Indian major carp, Cirrhinus mrigala (Hamilton, 1822).</title>
        <authorList>
            <person name="Mohindra V."/>
            <person name="Chowdhury L.M."/>
            <person name="Lal K."/>
            <person name="Jena J.K."/>
        </authorList>
    </citation>
    <scope>NUCLEOTIDE SEQUENCE [LARGE SCALE GENOMIC DNA]</scope>
    <source>
        <strain evidence="4">CM1030</strain>
        <tissue evidence="4">Blood</tissue>
    </source>
</reference>
<evidence type="ECO:0000313" key="4">
    <source>
        <dbReference type="EMBL" id="KAL0150767.1"/>
    </source>
</evidence>
<proteinExistence type="predicted"/>
<keyword evidence="5" id="KW-1185">Reference proteome</keyword>
<dbReference type="InterPro" id="IPR014745">
    <property type="entry name" value="MHC_II_a/b_N"/>
</dbReference>
<gene>
    <name evidence="4" type="ORF">M9458_053925</name>
</gene>
<dbReference type="SUPFAM" id="SSF54452">
    <property type="entry name" value="MHC antigen-recognition domain"/>
    <property type="match status" value="1"/>
</dbReference>
<accession>A0ABD0ML06</accession>
<comment type="caution">
    <text evidence="4">The sequence shown here is derived from an EMBL/GenBank/DDBJ whole genome shotgun (WGS) entry which is preliminary data.</text>
</comment>